<dbReference type="InterPro" id="IPR056544">
    <property type="entry name" value="Ig_POM152"/>
</dbReference>
<evidence type="ECO:0000259" key="4">
    <source>
        <dbReference type="Pfam" id="PF24312"/>
    </source>
</evidence>
<evidence type="ECO:0000259" key="2">
    <source>
        <dbReference type="Pfam" id="PF23664"/>
    </source>
</evidence>
<dbReference type="InterPro" id="IPR056541">
    <property type="entry name" value="Ig-like_POM152"/>
</dbReference>
<dbReference type="PANTHER" id="PTHR28206:SF1">
    <property type="entry name" value="NUCLEOPORIN POM152"/>
    <property type="match status" value="1"/>
</dbReference>
<evidence type="ECO:0000259" key="5">
    <source>
        <dbReference type="Pfam" id="PF24519"/>
    </source>
</evidence>
<dbReference type="PANTHER" id="PTHR28206">
    <property type="entry name" value="NUCLEOPORIN POM152"/>
    <property type="match status" value="1"/>
</dbReference>
<feature type="domain" description="Nucleoporin POM152 Ig-like" evidence="4">
    <location>
        <begin position="500"/>
        <end position="602"/>
    </location>
</feature>
<evidence type="ECO:0000259" key="6">
    <source>
        <dbReference type="Pfam" id="PF24527"/>
    </source>
</evidence>
<dbReference type="Pfam" id="PF24312">
    <property type="entry name" value="Ig-like_POM152"/>
    <property type="match status" value="2"/>
</dbReference>
<evidence type="ECO:0000256" key="1">
    <source>
        <dbReference type="SAM" id="MobiDB-lite"/>
    </source>
</evidence>
<feature type="region of interest" description="Disordered" evidence="1">
    <location>
        <begin position="266"/>
        <end position="293"/>
    </location>
</feature>
<dbReference type="GO" id="GO:0017056">
    <property type="term" value="F:structural constituent of nuclear pore"/>
    <property type="evidence" value="ECO:0007669"/>
    <property type="project" value="InterPro"/>
</dbReference>
<sequence>MTADPQAQERPPPPQPRIPGYLLDAPQQRLFVTSLLALLTAYKLADALLPQSHTPPLLADELPLNWLLWKWIAVDLVFVTAVAWLRVPRLDWGWKARWMLRAVLVAMDYALFGRWTFTASVFMPAVLKGFLTRSLSTDEHSVRLAAVVGDDKSHLGGQYTVHILAVSTAMLNPLSTIYCRHLSRSSKSDPTLVPLVLNNTVPSKVTYTLTSFDDPPTSHQYTIPASSLVRHSHPSQRHRGGEPTILSKEDDELALAAEWSLVPSSQRSTSQALRHRLPSDSSPPRPSSSDPFGLSSTETLYYIPISSTGSLRLDSVLDKDGHTVKIRRKRATSPPPSSGAAAPDAGTVALAFEETRIVRCPSAGFSLAPTALGYQGQEEEHRCLVPNQGVAESWPLGLVVSGSEPLSVKWHSREGDAEKGFRREEALEGIVHAESGNEIVPVPVNVSLSRPGRTTFYLDSVKDGYGNEISYVDVGKSRHLLIDETIPSRSVVVHRPPEIVFIGDCAKGEDVHLLKGGKKRLQMRLSGIDEELAETRSAGAEGPRFKVQVKFTPEEAGKKGWTRMITTGGARAEIEVDSAGTYEILSVKSKYCDGAVLVPNACTVVVQPTPTLSTSFSPLHDVCNSETGVLANLHLTGAPPFTVHYTVTRLSGPGSPRSTRHTRRVLHSRDELRLEPGPGEWEYRFVKVDDAFYKDLALPPQASYAKRQKIPVVGDAKWTNVDKGKTVHSCEGETVQVEVELVGQAPWDIEYSVVGQPSQAITGITESPHVIDIDIPKGIAQQGGQFALSLETVREGNGCRRPLTVSDLVVEVRRTKPTARFHGAEGSRSVLIRDYDTAKIPLRLTGEGPWTITYQPSSICGRTVDPVSFVAHQANAEINIRSAVPGTYRLLSVRDKYCPGDVSEPEWTVQTLPRPKLRLGESVGKVVRNGSVVRRGVCANAGDAVPILFEGTAPFKAFYSLQKGSHHSESRQHSLQAIQSRADLTLYTATPGHHTYTFTGVGDALYTEPNAAGLEAPDGGKAGVVRLEQDVFDLPSASFAHGAKQGFCVNDELASRGPDDLIVNLVGQAPFELELEVREDGHRNSKRYTVPSIQSNSWPVSLPYGLHKAQPHNVLLRRVKDANGCETLIDARVSAQSGKRTIVSVPVAEIATITPVSAQEDHCVGDFLDFVVQGSPPFTVKYEFDGKQHSVPLTSGKFQRIAASPGIFKIVSVGHGEDQCRSNQVDIVKRIHPIPSARVNTGDSYVVDIREGEQTEIVFSFTGTPPFSFTYSRRAAQDRSKDRTVLETHTVTGIEDYQYSIYTSQEGTWSVSFIQDKYCAYPPSRGSAVVKA</sequence>
<dbReference type="InterPro" id="IPR056542">
    <property type="entry name" value="Ig-like_POM152_1st"/>
</dbReference>
<evidence type="ECO:0000313" key="7">
    <source>
        <dbReference type="EMBL" id="GEM06754.1"/>
    </source>
</evidence>
<dbReference type="Proteomes" id="UP000321518">
    <property type="component" value="Unassembled WGS sequence"/>
</dbReference>
<dbReference type="Pfam" id="PF24097">
    <property type="entry name" value="TMD_POM152"/>
    <property type="match status" value="1"/>
</dbReference>
<dbReference type="EMBL" id="BJWK01000002">
    <property type="protein sequence ID" value="GEM06754.1"/>
    <property type="molecule type" value="Genomic_DNA"/>
</dbReference>
<comment type="caution">
    <text evidence="7">The sequence shown here is derived from an EMBL/GenBank/DDBJ whole genome shotgun (WGS) entry which is preliminary data.</text>
</comment>
<proteinExistence type="predicted"/>
<name>A0A511KBG3_RHOTO</name>
<dbReference type="Pfam" id="PF23664">
    <property type="entry name" value="Ig_Pom152"/>
    <property type="match status" value="2"/>
</dbReference>
<dbReference type="InterPro" id="IPR037701">
    <property type="entry name" value="Pom152"/>
</dbReference>
<feature type="domain" description="Nucleoporin POM152 first Ig-like" evidence="5">
    <location>
        <begin position="168"/>
        <end position="331"/>
    </location>
</feature>
<evidence type="ECO:0000259" key="3">
    <source>
        <dbReference type="Pfam" id="PF24097"/>
    </source>
</evidence>
<feature type="domain" description="Nucleoporin POM152 Ig-like" evidence="4">
    <location>
        <begin position="816"/>
        <end position="906"/>
    </location>
</feature>
<evidence type="ECO:0000313" key="8">
    <source>
        <dbReference type="Proteomes" id="UP000321518"/>
    </source>
</evidence>
<dbReference type="GO" id="GO:0006999">
    <property type="term" value="P:nuclear pore organization"/>
    <property type="evidence" value="ECO:0007669"/>
    <property type="project" value="TreeGrafter"/>
</dbReference>
<accession>A0A511KBG3</accession>
<protein>
    <submittedName>
        <fullName evidence="7">Nucleoporin Pom152</fullName>
    </submittedName>
</protein>
<dbReference type="InterPro" id="IPR056540">
    <property type="entry name" value="TMD_POM152"/>
</dbReference>
<dbReference type="GO" id="GO:0006606">
    <property type="term" value="P:protein import into nucleus"/>
    <property type="evidence" value="ECO:0007669"/>
    <property type="project" value="TreeGrafter"/>
</dbReference>
<dbReference type="Pfam" id="PF24519">
    <property type="entry name" value="Ig-like_Pom152_1"/>
    <property type="match status" value="1"/>
</dbReference>
<dbReference type="OrthoDB" id="5529162at2759"/>
<feature type="domain" description="Nucleoporin POM152 immunoglobulin-like" evidence="2">
    <location>
        <begin position="607"/>
        <end position="707"/>
    </location>
</feature>
<dbReference type="GO" id="GO:0070762">
    <property type="term" value="C:nuclear pore transmembrane ring"/>
    <property type="evidence" value="ECO:0007669"/>
    <property type="project" value="TreeGrafter"/>
</dbReference>
<feature type="domain" description="Nucleoporin POM152 N-terminal transmembrane" evidence="3">
    <location>
        <begin position="24"/>
        <end position="116"/>
    </location>
</feature>
<reference evidence="7 8" key="1">
    <citation type="submission" date="2019-07" db="EMBL/GenBank/DDBJ databases">
        <title>Rhodotorula toruloides NBRC10032 genome sequencing.</title>
        <authorList>
            <person name="Shida Y."/>
            <person name="Takaku H."/>
            <person name="Ogasawara W."/>
            <person name="Mori K."/>
        </authorList>
    </citation>
    <scope>NUCLEOTIDE SEQUENCE [LARGE SCALE GENOMIC DNA]</scope>
    <source>
        <strain evidence="7 8">NBRC10032</strain>
    </source>
</reference>
<feature type="region of interest" description="Disordered" evidence="1">
    <location>
        <begin position="324"/>
        <end position="344"/>
    </location>
</feature>
<gene>
    <name evidence="7" type="ORF">Rt10032_c02g0771</name>
</gene>
<feature type="domain" description="Nucleoporin POM152 immunoglobulin-like" evidence="2">
    <location>
        <begin position="941"/>
        <end position="1010"/>
    </location>
</feature>
<feature type="region of interest" description="Disordered" evidence="1">
    <location>
        <begin position="218"/>
        <end position="245"/>
    </location>
</feature>
<dbReference type="InterPro" id="IPR056543">
    <property type="entry name" value="Ig-like_POM152_9th"/>
</dbReference>
<feature type="domain" description="Nucleoporin POM152 ninth Ig-like" evidence="6">
    <location>
        <begin position="1151"/>
        <end position="1229"/>
    </location>
</feature>
<organism evidence="7 8">
    <name type="scientific">Rhodotorula toruloides</name>
    <name type="common">Yeast</name>
    <name type="synonym">Rhodosporidium toruloides</name>
    <dbReference type="NCBI Taxonomy" id="5286"/>
    <lineage>
        <taxon>Eukaryota</taxon>
        <taxon>Fungi</taxon>
        <taxon>Dikarya</taxon>
        <taxon>Basidiomycota</taxon>
        <taxon>Pucciniomycotina</taxon>
        <taxon>Microbotryomycetes</taxon>
        <taxon>Sporidiobolales</taxon>
        <taxon>Sporidiobolaceae</taxon>
        <taxon>Rhodotorula</taxon>
    </lineage>
</organism>
<dbReference type="Pfam" id="PF24527">
    <property type="entry name" value="Ig-like_Pom152_9"/>
    <property type="match status" value="1"/>
</dbReference>